<evidence type="ECO:0000313" key="3">
    <source>
        <dbReference type="Proteomes" id="UP001189624"/>
    </source>
</evidence>
<dbReference type="Proteomes" id="UP001189624">
    <property type="component" value="Chromosome 6"/>
</dbReference>
<sequence>MQSNQKVKNMNSLLLTYLYRITHFSNARPHRNNDDEKLLPKKVQGNKQKSDEGKLEHLVIP</sequence>
<dbReference type="EMBL" id="OY731403">
    <property type="protein sequence ID" value="CAJ1964697.1"/>
    <property type="molecule type" value="Genomic_DNA"/>
</dbReference>
<feature type="compositionally biased region" description="Basic and acidic residues" evidence="1">
    <location>
        <begin position="48"/>
        <end position="61"/>
    </location>
</feature>
<dbReference type="Gramene" id="rna-AYBTSS11_LOCUS20454">
    <property type="protein sequence ID" value="CAJ1964697.1"/>
    <property type="gene ID" value="gene-AYBTSS11_LOCUS20454"/>
</dbReference>
<keyword evidence="3" id="KW-1185">Reference proteome</keyword>
<feature type="region of interest" description="Disordered" evidence="1">
    <location>
        <begin position="27"/>
        <end position="61"/>
    </location>
</feature>
<gene>
    <name evidence="2" type="ORF">AYBTSS11_LOCUS20454</name>
</gene>
<organism evidence="2 3">
    <name type="scientific">Sphenostylis stenocarpa</name>
    <dbReference type="NCBI Taxonomy" id="92480"/>
    <lineage>
        <taxon>Eukaryota</taxon>
        <taxon>Viridiplantae</taxon>
        <taxon>Streptophyta</taxon>
        <taxon>Embryophyta</taxon>
        <taxon>Tracheophyta</taxon>
        <taxon>Spermatophyta</taxon>
        <taxon>Magnoliopsida</taxon>
        <taxon>eudicotyledons</taxon>
        <taxon>Gunneridae</taxon>
        <taxon>Pentapetalae</taxon>
        <taxon>rosids</taxon>
        <taxon>fabids</taxon>
        <taxon>Fabales</taxon>
        <taxon>Fabaceae</taxon>
        <taxon>Papilionoideae</taxon>
        <taxon>50 kb inversion clade</taxon>
        <taxon>NPAAA clade</taxon>
        <taxon>indigoferoid/millettioid clade</taxon>
        <taxon>Phaseoleae</taxon>
        <taxon>Sphenostylis</taxon>
    </lineage>
</organism>
<accession>A0AA86SLP3</accession>
<name>A0AA86SLP3_9FABA</name>
<dbReference type="AlphaFoldDB" id="A0AA86SLP3"/>
<evidence type="ECO:0000256" key="1">
    <source>
        <dbReference type="SAM" id="MobiDB-lite"/>
    </source>
</evidence>
<reference evidence="2" key="1">
    <citation type="submission" date="2023-10" db="EMBL/GenBank/DDBJ databases">
        <authorList>
            <person name="Domelevo Entfellner J.-B."/>
        </authorList>
    </citation>
    <scope>NUCLEOTIDE SEQUENCE</scope>
</reference>
<proteinExistence type="predicted"/>
<evidence type="ECO:0000313" key="2">
    <source>
        <dbReference type="EMBL" id="CAJ1964697.1"/>
    </source>
</evidence>
<protein>
    <submittedName>
        <fullName evidence="2">Uncharacterized protein</fullName>
    </submittedName>
</protein>